<evidence type="ECO:0000259" key="2">
    <source>
        <dbReference type="SMART" id="SM00225"/>
    </source>
</evidence>
<dbReference type="Gene3D" id="3.30.710.10">
    <property type="entry name" value="Potassium Channel Kv1.1, Chain A"/>
    <property type="match status" value="1"/>
</dbReference>
<dbReference type="InterPro" id="IPR011333">
    <property type="entry name" value="SKP1/BTB/POZ_sf"/>
</dbReference>
<feature type="region of interest" description="Disordered" evidence="1">
    <location>
        <begin position="354"/>
        <end position="373"/>
    </location>
</feature>
<feature type="compositionally biased region" description="Polar residues" evidence="1">
    <location>
        <begin position="359"/>
        <end position="373"/>
    </location>
</feature>
<dbReference type="Proteomes" id="UP001432322">
    <property type="component" value="Unassembled WGS sequence"/>
</dbReference>
<evidence type="ECO:0000313" key="4">
    <source>
        <dbReference type="Proteomes" id="UP001432322"/>
    </source>
</evidence>
<accession>A0AAV5UUQ4</accession>
<dbReference type="SMART" id="SM00225">
    <property type="entry name" value="BTB"/>
    <property type="match status" value="1"/>
</dbReference>
<feature type="non-terminal residue" evidence="3">
    <location>
        <position position="1"/>
    </location>
</feature>
<keyword evidence="4" id="KW-1185">Reference proteome</keyword>
<evidence type="ECO:0000256" key="1">
    <source>
        <dbReference type="SAM" id="MobiDB-lite"/>
    </source>
</evidence>
<evidence type="ECO:0000313" key="3">
    <source>
        <dbReference type="EMBL" id="GMT10864.1"/>
    </source>
</evidence>
<proteinExistence type="predicted"/>
<dbReference type="InterPro" id="IPR000210">
    <property type="entry name" value="BTB/POZ_dom"/>
</dbReference>
<organism evidence="3 4">
    <name type="scientific">Pristionchus fissidentatus</name>
    <dbReference type="NCBI Taxonomy" id="1538716"/>
    <lineage>
        <taxon>Eukaryota</taxon>
        <taxon>Metazoa</taxon>
        <taxon>Ecdysozoa</taxon>
        <taxon>Nematoda</taxon>
        <taxon>Chromadorea</taxon>
        <taxon>Rhabditida</taxon>
        <taxon>Rhabditina</taxon>
        <taxon>Diplogasteromorpha</taxon>
        <taxon>Diplogasteroidea</taxon>
        <taxon>Neodiplogasteridae</taxon>
        <taxon>Pristionchus</taxon>
    </lineage>
</organism>
<dbReference type="Pfam" id="PF00651">
    <property type="entry name" value="BTB"/>
    <property type="match status" value="1"/>
</dbReference>
<sequence>TFSRVVGHSLFASSMPSAYDVYIKSARPLVISPPNSPLDRTLRLGQKLIKTHAALIEFLPALSELAAQQESEDPLTLSPLLKHQPCLTGDGIGLVLDFVYGKAVFIPPEMISDVLAAASVLRIDELVDQMEQGLVRMASYDNSTLFSLEHAVLNMNSQSSAQLQIIGIACDRLNSLSKFKGFTKITWPTFEALMKEAATRSSPADFMEAFITWVDKNRHDQTRACSLLISSPIHLLSPAEHSLFMQRSAFLYLHGVSFSMSKLSGSTPLMEKRTLTQRWSTSSDLSVTSSVDLIASREEPYTPFSVDLSQLSEYSDDFVPVEMEDSIEDLSESMLDDSCFDDFIQEDGCRLGAGADTPEISSPSHSLSTANSSRSFDRIETKMVDFGTIPIPDGDTKQIQLSIVLDDTEEAINYIRKMRFHFDMEVDPKN</sequence>
<reference evidence="3" key="1">
    <citation type="submission" date="2023-10" db="EMBL/GenBank/DDBJ databases">
        <title>Genome assembly of Pristionchus species.</title>
        <authorList>
            <person name="Yoshida K."/>
            <person name="Sommer R.J."/>
        </authorList>
    </citation>
    <scope>NUCLEOTIDE SEQUENCE</scope>
    <source>
        <strain evidence="3">RS5133</strain>
    </source>
</reference>
<dbReference type="SUPFAM" id="SSF54695">
    <property type="entry name" value="POZ domain"/>
    <property type="match status" value="1"/>
</dbReference>
<comment type="caution">
    <text evidence="3">The sequence shown here is derived from an EMBL/GenBank/DDBJ whole genome shotgun (WGS) entry which is preliminary data.</text>
</comment>
<name>A0AAV5UUQ4_9BILA</name>
<protein>
    <recommendedName>
        <fullName evidence="2">BTB domain-containing protein</fullName>
    </recommendedName>
</protein>
<dbReference type="AlphaFoldDB" id="A0AAV5UUQ4"/>
<gene>
    <name evidence="3" type="ORF">PFISCL1PPCAC_2161</name>
</gene>
<feature type="domain" description="BTB" evidence="2">
    <location>
        <begin position="38"/>
        <end position="138"/>
    </location>
</feature>
<dbReference type="EMBL" id="BTSY01000001">
    <property type="protein sequence ID" value="GMT10864.1"/>
    <property type="molecule type" value="Genomic_DNA"/>
</dbReference>